<accession>A0A1G4SQC1</accession>
<dbReference type="InterPro" id="IPR025883">
    <property type="entry name" value="Cadherin-like_domain"/>
</dbReference>
<dbReference type="PANTHER" id="PTHR43308:SF5">
    <property type="entry name" value="S-LAYER PROTEIN _ PEPTIDOGLYCAN ENDO-BETA-N-ACETYLGLUCOSAMINIDASE"/>
    <property type="match status" value="1"/>
</dbReference>
<dbReference type="Gene3D" id="2.60.40.10">
    <property type="entry name" value="Immunoglobulins"/>
    <property type="match status" value="1"/>
</dbReference>
<sequence>ALKALETARNGLVLVSASVDKAALQAKANQIDSENLKEADYTPTSWQALQSALANAKKVLDNPNATQAEVETALAKLTEARKQLDLLDAVLGNLDVVDLKNGKPVVLSPVFDGKKSNYEAVVSNAVYGVGIAPQALHPNSKMTVTLNGQEVNAKDWGSLPLKEGKNVIKVEVADPNGKKKTYTMEILRVSSKLASLTPSTGSLNPAFDPDKEAYTMSVPSSVYQLGWTPVTLDPKATVEISVNGGAFTTLTNGKASPDYGLNVGANTIVVKVTDRNGVVKQYTVTVTRAYDSNSNTTSSGSSGSWGGGGGSVSKPAGIGTSVNGKDVSFAKGTTERSDGRTHTKIQVDASKLNDLLSQGNGQKLVIRIPEGDARVDGLTGTTVKRLVDTGSSLEISSPLGIYRVPGNQLDLNAIAKQWNNAALGDIAVHVDIKRASAVQIETARSKATAEGYQLLVDPVNLDLTFTREGRTVRAGQLNGYAAKYIALPEGVDPNRITTGVIVYPDGTVFHVPTVVTKIDNRYFAMINDLRSHGTYSVIWNPQDFDDVRNHWAKAEVNNIAARLDLEGTGNNTWSPDRNVSRSEFAAIVVSGLGLLRQDVPQSTFHDVLSSAWHHSAVTIANEFGIVLGYEDGSFRADQQITREQGIAMIARAYRVINSQKDINSSELDARLSAFGDAKNVSSWAKEAVAMMVAAGIVEGKDGQLLKPQDSMTRAETAALIQRLLKVTHLID</sequence>
<dbReference type="InterPro" id="IPR001119">
    <property type="entry name" value="SLH_dom"/>
</dbReference>
<dbReference type="RefSeq" id="WP_174551273.1">
    <property type="nucleotide sequence ID" value="NZ_FMTT01000032.1"/>
</dbReference>
<evidence type="ECO:0000313" key="4">
    <source>
        <dbReference type="Proteomes" id="UP000198601"/>
    </source>
</evidence>
<feature type="domain" description="SLH" evidence="2">
    <location>
        <begin position="539"/>
        <end position="599"/>
    </location>
</feature>
<evidence type="ECO:0000313" key="3">
    <source>
        <dbReference type="EMBL" id="SCW70755.1"/>
    </source>
</evidence>
<dbReference type="Proteomes" id="UP000198601">
    <property type="component" value="Unassembled WGS sequence"/>
</dbReference>
<evidence type="ECO:0000259" key="2">
    <source>
        <dbReference type="PROSITE" id="PS51272"/>
    </source>
</evidence>
<evidence type="ECO:0000256" key="1">
    <source>
        <dbReference type="SAM" id="MobiDB-lite"/>
    </source>
</evidence>
<dbReference type="InterPro" id="IPR051465">
    <property type="entry name" value="Cell_Envelope_Struct_Comp"/>
</dbReference>
<dbReference type="PANTHER" id="PTHR43308">
    <property type="entry name" value="OUTER MEMBRANE PROTEIN ALPHA-RELATED"/>
    <property type="match status" value="1"/>
</dbReference>
<feature type="non-terminal residue" evidence="3">
    <location>
        <position position="1"/>
    </location>
</feature>
<dbReference type="Pfam" id="PF12733">
    <property type="entry name" value="Cadherin-like"/>
    <property type="match status" value="2"/>
</dbReference>
<dbReference type="STRING" id="624147.SAMN04487970_10321"/>
<gene>
    <name evidence="3" type="ORF">SAMN04487970_10321</name>
</gene>
<keyword evidence="4" id="KW-1185">Reference proteome</keyword>
<organism evidence="3 4">
    <name type="scientific">Paenibacillus tianmuensis</name>
    <dbReference type="NCBI Taxonomy" id="624147"/>
    <lineage>
        <taxon>Bacteria</taxon>
        <taxon>Bacillati</taxon>
        <taxon>Bacillota</taxon>
        <taxon>Bacilli</taxon>
        <taxon>Bacillales</taxon>
        <taxon>Paenibacillaceae</taxon>
        <taxon>Paenibacillus</taxon>
    </lineage>
</organism>
<dbReference type="Pfam" id="PF07554">
    <property type="entry name" value="FIVAR"/>
    <property type="match status" value="1"/>
</dbReference>
<feature type="domain" description="SLH" evidence="2">
    <location>
        <begin position="600"/>
        <end position="663"/>
    </location>
</feature>
<feature type="region of interest" description="Disordered" evidence="1">
    <location>
        <begin position="291"/>
        <end position="342"/>
    </location>
</feature>
<reference evidence="4" key="1">
    <citation type="submission" date="2016-10" db="EMBL/GenBank/DDBJ databases">
        <authorList>
            <person name="Varghese N."/>
            <person name="Submissions S."/>
        </authorList>
    </citation>
    <scope>NUCLEOTIDE SEQUENCE [LARGE SCALE GENOMIC DNA]</scope>
    <source>
        <strain evidence="4">CGMCC 1.8946</strain>
    </source>
</reference>
<dbReference type="PROSITE" id="PS51272">
    <property type="entry name" value="SLH"/>
    <property type="match status" value="3"/>
</dbReference>
<feature type="compositionally biased region" description="Low complexity" evidence="1">
    <location>
        <begin position="292"/>
        <end position="302"/>
    </location>
</feature>
<dbReference type="AlphaFoldDB" id="A0A1G4SQC1"/>
<protein>
    <submittedName>
        <fullName evidence="3">S-layer homology domain-containing protein</fullName>
    </submittedName>
</protein>
<dbReference type="Gene3D" id="1.20.1270.70">
    <property type="entry name" value="Designed single chain three-helix bundle"/>
    <property type="match status" value="1"/>
</dbReference>
<dbReference type="InterPro" id="IPR013783">
    <property type="entry name" value="Ig-like_fold"/>
</dbReference>
<feature type="domain" description="SLH" evidence="2">
    <location>
        <begin position="671"/>
        <end position="731"/>
    </location>
</feature>
<dbReference type="EMBL" id="FMTT01000032">
    <property type="protein sequence ID" value="SCW70755.1"/>
    <property type="molecule type" value="Genomic_DNA"/>
</dbReference>
<name>A0A1G4SQC1_9BACL</name>
<dbReference type="Pfam" id="PF00395">
    <property type="entry name" value="SLH"/>
    <property type="match status" value="3"/>
</dbReference>
<proteinExistence type="predicted"/>